<gene>
    <name evidence="1" type="ORF">PR048_011818</name>
</gene>
<comment type="caution">
    <text evidence="1">The sequence shown here is derived from an EMBL/GenBank/DDBJ whole genome shotgun (WGS) entry which is preliminary data.</text>
</comment>
<protein>
    <submittedName>
        <fullName evidence="1">Uncharacterized protein</fullName>
    </submittedName>
</protein>
<keyword evidence="2" id="KW-1185">Reference proteome</keyword>
<sequence length="98" mass="11300">MKDQCILCKSYHESYDEAKEKLEEILTTHNERKGKTREIKDQAKQKIIKLATCVYMFLRKLDELDTKTIALFADSCGGKTRKIVATMLLYVVHNSSSL</sequence>
<evidence type="ECO:0000313" key="1">
    <source>
        <dbReference type="EMBL" id="KAJ8885620.1"/>
    </source>
</evidence>
<reference evidence="1 2" key="1">
    <citation type="submission" date="2023-02" db="EMBL/GenBank/DDBJ databases">
        <title>LHISI_Scaffold_Assembly.</title>
        <authorList>
            <person name="Stuart O.P."/>
            <person name="Cleave R."/>
            <person name="Magrath M.J.L."/>
            <person name="Mikheyev A.S."/>
        </authorList>
    </citation>
    <scope>NUCLEOTIDE SEQUENCE [LARGE SCALE GENOMIC DNA]</scope>
    <source>
        <strain evidence="1">Daus_M_001</strain>
        <tissue evidence="1">Leg muscle</tissue>
    </source>
</reference>
<proteinExistence type="predicted"/>
<accession>A0ABQ9HMV8</accession>
<dbReference type="Proteomes" id="UP001159363">
    <property type="component" value="Chromosome X"/>
</dbReference>
<organism evidence="1 2">
    <name type="scientific">Dryococelus australis</name>
    <dbReference type="NCBI Taxonomy" id="614101"/>
    <lineage>
        <taxon>Eukaryota</taxon>
        <taxon>Metazoa</taxon>
        <taxon>Ecdysozoa</taxon>
        <taxon>Arthropoda</taxon>
        <taxon>Hexapoda</taxon>
        <taxon>Insecta</taxon>
        <taxon>Pterygota</taxon>
        <taxon>Neoptera</taxon>
        <taxon>Polyneoptera</taxon>
        <taxon>Phasmatodea</taxon>
        <taxon>Verophasmatodea</taxon>
        <taxon>Anareolatae</taxon>
        <taxon>Phasmatidae</taxon>
        <taxon>Eurycanthinae</taxon>
        <taxon>Dryococelus</taxon>
    </lineage>
</organism>
<evidence type="ECO:0000313" key="2">
    <source>
        <dbReference type="Proteomes" id="UP001159363"/>
    </source>
</evidence>
<dbReference type="EMBL" id="JARBHB010000004">
    <property type="protein sequence ID" value="KAJ8885620.1"/>
    <property type="molecule type" value="Genomic_DNA"/>
</dbReference>
<name>A0ABQ9HMV8_9NEOP</name>